<feature type="signal peptide" evidence="9">
    <location>
        <begin position="1"/>
        <end position="23"/>
    </location>
</feature>
<evidence type="ECO:0000256" key="6">
    <source>
        <dbReference type="ARBA" id="ARBA00023157"/>
    </source>
</evidence>
<dbReference type="InterPro" id="IPR001314">
    <property type="entry name" value="Peptidase_S1A"/>
</dbReference>
<dbReference type="Pfam" id="PF00089">
    <property type="entry name" value="Trypsin"/>
    <property type="match status" value="1"/>
</dbReference>
<dbReference type="MEROPS" id="S01.A77"/>
<evidence type="ECO:0000259" key="10">
    <source>
        <dbReference type="PROSITE" id="PS50240"/>
    </source>
</evidence>
<keyword evidence="2" id="KW-0964">Secreted</keyword>
<dbReference type="PROSITE" id="PS00135">
    <property type="entry name" value="TRYPSIN_SER"/>
    <property type="match status" value="1"/>
</dbReference>
<reference evidence="11 12" key="1">
    <citation type="journal article" date="2007" name="Nature">
        <title>Evolution of genes and genomes on the Drosophila phylogeny.</title>
        <authorList>
            <consortium name="Drosophila 12 Genomes Consortium"/>
            <person name="Clark A.G."/>
            <person name="Eisen M.B."/>
            <person name="Smith D.R."/>
            <person name="Bergman C.M."/>
            <person name="Oliver B."/>
            <person name="Markow T.A."/>
            <person name="Kaufman T.C."/>
            <person name="Kellis M."/>
            <person name="Gelbart W."/>
            <person name="Iyer V.N."/>
            <person name="Pollard D.A."/>
            <person name="Sackton T.B."/>
            <person name="Larracuente A.M."/>
            <person name="Singh N.D."/>
            <person name="Abad J.P."/>
            <person name="Abt D.N."/>
            <person name="Adryan B."/>
            <person name="Aguade M."/>
            <person name="Akashi H."/>
            <person name="Anderson W.W."/>
            <person name="Aquadro C.F."/>
            <person name="Ardell D.H."/>
            <person name="Arguello R."/>
            <person name="Artieri C.G."/>
            <person name="Barbash D.A."/>
            <person name="Barker D."/>
            <person name="Barsanti P."/>
            <person name="Batterham P."/>
            <person name="Batzoglou S."/>
            <person name="Begun D."/>
            <person name="Bhutkar A."/>
            <person name="Blanco E."/>
            <person name="Bosak S.A."/>
            <person name="Bradley R.K."/>
            <person name="Brand A.D."/>
            <person name="Brent M.R."/>
            <person name="Brooks A.N."/>
            <person name="Brown R.H."/>
            <person name="Butlin R.K."/>
            <person name="Caggese C."/>
            <person name="Calvi B.R."/>
            <person name="Bernardo de Carvalho A."/>
            <person name="Caspi A."/>
            <person name="Castrezana S."/>
            <person name="Celniker S.E."/>
            <person name="Chang J.L."/>
            <person name="Chapple C."/>
            <person name="Chatterji S."/>
            <person name="Chinwalla A."/>
            <person name="Civetta A."/>
            <person name="Clifton S.W."/>
            <person name="Comeron J.M."/>
            <person name="Costello J.C."/>
            <person name="Coyne J.A."/>
            <person name="Daub J."/>
            <person name="David R.G."/>
            <person name="Delcher A.L."/>
            <person name="Delehaunty K."/>
            <person name="Do C.B."/>
            <person name="Ebling H."/>
            <person name="Edwards K."/>
            <person name="Eickbush T."/>
            <person name="Evans J.D."/>
            <person name="Filipski A."/>
            <person name="Findeiss S."/>
            <person name="Freyhult E."/>
            <person name="Fulton L."/>
            <person name="Fulton R."/>
            <person name="Garcia A.C."/>
            <person name="Gardiner A."/>
            <person name="Garfield D.A."/>
            <person name="Garvin B.E."/>
            <person name="Gibson G."/>
            <person name="Gilbert D."/>
            <person name="Gnerre S."/>
            <person name="Godfrey J."/>
            <person name="Good R."/>
            <person name="Gotea V."/>
            <person name="Gravely B."/>
            <person name="Greenberg A.J."/>
            <person name="Griffiths-Jones S."/>
            <person name="Gross S."/>
            <person name="Guigo R."/>
            <person name="Gustafson E.A."/>
            <person name="Haerty W."/>
            <person name="Hahn M.W."/>
            <person name="Halligan D.L."/>
            <person name="Halpern A.L."/>
            <person name="Halter G.M."/>
            <person name="Han M.V."/>
            <person name="Heger A."/>
            <person name="Hillier L."/>
            <person name="Hinrichs A.S."/>
            <person name="Holmes I."/>
            <person name="Hoskins R.A."/>
            <person name="Hubisz M.J."/>
            <person name="Hultmark D."/>
            <person name="Huntley M.A."/>
            <person name="Jaffe D.B."/>
            <person name="Jagadeeshan S."/>
            <person name="Jeck W.R."/>
            <person name="Johnson J."/>
            <person name="Jones C.D."/>
            <person name="Jordan W.C."/>
            <person name="Karpen G.H."/>
            <person name="Kataoka E."/>
            <person name="Keightley P.D."/>
            <person name="Kheradpour P."/>
            <person name="Kirkness E.F."/>
            <person name="Koerich L.B."/>
            <person name="Kristiansen K."/>
            <person name="Kudrna D."/>
            <person name="Kulathinal R.J."/>
            <person name="Kumar S."/>
            <person name="Kwok R."/>
            <person name="Lander E."/>
            <person name="Langley C.H."/>
            <person name="Lapoint R."/>
            <person name="Lazzaro B.P."/>
            <person name="Lee S.J."/>
            <person name="Levesque L."/>
            <person name="Li R."/>
            <person name="Lin C.F."/>
            <person name="Lin M.F."/>
            <person name="Lindblad-Toh K."/>
            <person name="Llopart A."/>
            <person name="Long M."/>
            <person name="Low L."/>
            <person name="Lozovsky E."/>
            <person name="Lu J."/>
            <person name="Luo M."/>
            <person name="Machado C.A."/>
            <person name="Makalowski W."/>
            <person name="Marzo M."/>
            <person name="Matsuda M."/>
            <person name="Matzkin L."/>
            <person name="McAllister B."/>
            <person name="McBride C.S."/>
            <person name="McKernan B."/>
            <person name="McKernan K."/>
            <person name="Mendez-Lago M."/>
            <person name="Minx P."/>
            <person name="Mollenhauer M.U."/>
            <person name="Montooth K."/>
            <person name="Mount S.M."/>
            <person name="Mu X."/>
            <person name="Myers E."/>
            <person name="Negre B."/>
            <person name="Newfeld S."/>
            <person name="Nielsen R."/>
            <person name="Noor M.A."/>
            <person name="O'Grady P."/>
            <person name="Pachter L."/>
            <person name="Papaceit M."/>
            <person name="Parisi M.J."/>
            <person name="Parisi M."/>
            <person name="Parts L."/>
            <person name="Pedersen J.S."/>
            <person name="Pesole G."/>
            <person name="Phillippy A.M."/>
            <person name="Ponting C.P."/>
            <person name="Pop M."/>
            <person name="Porcelli D."/>
            <person name="Powell J.R."/>
            <person name="Prohaska S."/>
            <person name="Pruitt K."/>
            <person name="Puig M."/>
            <person name="Quesneville H."/>
            <person name="Ram K.R."/>
            <person name="Rand D."/>
            <person name="Rasmussen M.D."/>
            <person name="Reed L.K."/>
            <person name="Reenan R."/>
            <person name="Reily A."/>
            <person name="Remington K.A."/>
            <person name="Rieger T.T."/>
            <person name="Ritchie M.G."/>
            <person name="Robin C."/>
            <person name="Rogers Y.H."/>
            <person name="Rohde C."/>
            <person name="Rozas J."/>
            <person name="Rubenfield M.J."/>
            <person name="Ruiz A."/>
            <person name="Russo S."/>
            <person name="Salzberg S.L."/>
            <person name="Sanchez-Gracia A."/>
            <person name="Saranga D.J."/>
            <person name="Sato H."/>
            <person name="Schaeffer S.W."/>
            <person name="Schatz M.C."/>
            <person name="Schlenke T."/>
            <person name="Schwartz R."/>
            <person name="Segarra C."/>
            <person name="Singh R.S."/>
            <person name="Sirot L."/>
            <person name="Sirota M."/>
            <person name="Sisneros N.B."/>
            <person name="Smith C.D."/>
            <person name="Smith T.F."/>
            <person name="Spieth J."/>
            <person name="Stage D.E."/>
            <person name="Stark A."/>
            <person name="Stephan W."/>
            <person name="Strausberg R.L."/>
            <person name="Strempel S."/>
            <person name="Sturgill D."/>
            <person name="Sutton G."/>
            <person name="Sutton G.G."/>
            <person name="Tao W."/>
            <person name="Teichmann S."/>
            <person name="Tobari Y.N."/>
            <person name="Tomimura Y."/>
            <person name="Tsolas J.M."/>
            <person name="Valente V.L."/>
            <person name="Venter E."/>
            <person name="Venter J.C."/>
            <person name="Vicario S."/>
            <person name="Vieira F.G."/>
            <person name="Vilella A.J."/>
            <person name="Villasante A."/>
            <person name="Walenz B."/>
            <person name="Wang J."/>
            <person name="Wasserman M."/>
            <person name="Watts T."/>
            <person name="Wilson D."/>
            <person name="Wilson R.K."/>
            <person name="Wing R.A."/>
            <person name="Wolfner M.F."/>
            <person name="Wong A."/>
            <person name="Wong G.K."/>
            <person name="Wu C.I."/>
            <person name="Wu G."/>
            <person name="Yamamoto D."/>
            <person name="Yang H.P."/>
            <person name="Yang S.P."/>
            <person name="Yorke J.A."/>
            <person name="Yoshida K."/>
            <person name="Zdobnov E."/>
            <person name="Zhang P."/>
            <person name="Zhang Y."/>
            <person name="Zimin A.V."/>
            <person name="Baldwin J."/>
            <person name="Abdouelleil A."/>
            <person name="Abdulkadir J."/>
            <person name="Abebe A."/>
            <person name="Abera B."/>
            <person name="Abreu J."/>
            <person name="Acer S.C."/>
            <person name="Aftuck L."/>
            <person name="Alexander A."/>
            <person name="An P."/>
            <person name="Anderson E."/>
            <person name="Anderson S."/>
            <person name="Arachi H."/>
            <person name="Azer M."/>
            <person name="Bachantsang P."/>
            <person name="Barry A."/>
            <person name="Bayul T."/>
            <person name="Berlin A."/>
            <person name="Bessette D."/>
            <person name="Bloom T."/>
            <person name="Blye J."/>
            <person name="Boguslavskiy L."/>
            <person name="Bonnet C."/>
            <person name="Boukhgalter B."/>
            <person name="Bourzgui I."/>
            <person name="Brown A."/>
            <person name="Cahill P."/>
            <person name="Channer S."/>
            <person name="Cheshatsang Y."/>
            <person name="Chuda L."/>
            <person name="Citroen M."/>
            <person name="Collymore A."/>
            <person name="Cooke P."/>
            <person name="Costello M."/>
            <person name="D'Aco K."/>
            <person name="Daza R."/>
            <person name="De Haan G."/>
            <person name="DeGray S."/>
            <person name="DeMaso C."/>
            <person name="Dhargay N."/>
            <person name="Dooley K."/>
            <person name="Dooley E."/>
            <person name="Doricent M."/>
            <person name="Dorje P."/>
            <person name="Dorjee K."/>
            <person name="Dupes A."/>
            <person name="Elong R."/>
            <person name="Falk J."/>
            <person name="Farina A."/>
            <person name="Faro S."/>
            <person name="Ferguson D."/>
            <person name="Fisher S."/>
            <person name="Foley C.D."/>
            <person name="Franke A."/>
            <person name="Friedrich D."/>
            <person name="Gadbois L."/>
            <person name="Gearin G."/>
            <person name="Gearin C.R."/>
            <person name="Giannoukos G."/>
            <person name="Goode T."/>
            <person name="Graham J."/>
            <person name="Grandbois E."/>
            <person name="Grewal S."/>
            <person name="Gyaltsen K."/>
            <person name="Hafez N."/>
            <person name="Hagos B."/>
            <person name="Hall J."/>
            <person name="Henson C."/>
            <person name="Hollinger A."/>
            <person name="Honan T."/>
            <person name="Huard M.D."/>
            <person name="Hughes L."/>
            <person name="Hurhula B."/>
            <person name="Husby M.E."/>
            <person name="Kamat A."/>
            <person name="Kanga B."/>
            <person name="Kashin S."/>
            <person name="Khazanovich D."/>
            <person name="Kisner P."/>
            <person name="Lance K."/>
            <person name="Lara M."/>
            <person name="Lee W."/>
            <person name="Lennon N."/>
            <person name="Letendre F."/>
            <person name="LeVine R."/>
            <person name="Lipovsky A."/>
            <person name="Liu X."/>
            <person name="Liu J."/>
            <person name="Liu S."/>
            <person name="Lokyitsang T."/>
            <person name="Lokyitsang Y."/>
            <person name="Lubonja R."/>
            <person name="Lui A."/>
            <person name="MacDonald P."/>
            <person name="Magnisalis V."/>
            <person name="Maru K."/>
            <person name="Matthews C."/>
            <person name="McCusker W."/>
            <person name="McDonough S."/>
            <person name="Mehta T."/>
            <person name="Meldrim J."/>
            <person name="Meneus L."/>
            <person name="Mihai O."/>
            <person name="Mihalev A."/>
            <person name="Mihova T."/>
            <person name="Mittelman R."/>
            <person name="Mlenga V."/>
            <person name="Montmayeur A."/>
            <person name="Mulrain L."/>
            <person name="Navidi A."/>
            <person name="Naylor J."/>
            <person name="Negash T."/>
            <person name="Nguyen T."/>
            <person name="Nguyen N."/>
            <person name="Nicol R."/>
            <person name="Norbu C."/>
            <person name="Norbu N."/>
            <person name="Novod N."/>
            <person name="O'Neill B."/>
            <person name="Osman S."/>
            <person name="Markiewicz E."/>
            <person name="Oyono O.L."/>
            <person name="Patti C."/>
            <person name="Phunkhang P."/>
            <person name="Pierre F."/>
            <person name="Priest M."/>
            <person name="Raghuraman S."/>
            <person name="Rege F."/>
            <person name="Reyes R."/>
            <person name="Rise C."/>
            <person name="Rogov P."/>
            <person name="Ross K."/>
            <person name="Ryan E."/>
            <person name="Settipalli S."/>
            <person name="Shea T."/>
            <person name="Sherpa N."/>
            <person name="Shi L."/>
            <person name="Shih D."/>
            <person name="Sparrow T."/>
            <person name="Spaulding J."/>
            <person name="Stalker J."/>
            <person name="Stange-Thomann N."/>
            <person name="Stavropoulos S."/>
            <person name="Stone C."/>
            <person name="Strader C."/>
            <person name="Tesfaye S."/>
            <person name="Thomson T."/>
            <person name="Thoulutsang Y."/>
            <person name="Thoulutsang D."/>
            <person name="Topham K."/>
            <person name="Topping I."/>
            <person name="Tsamla T."/>
            <person name="Vassiliev H."/>
            <person name="Vo A."/>
            <person name="Wangchuk T."/>
            <person name="Wangdi T."/>
            <person name="Weiand M."/>
            <person name="Wilkinson J."/>
            <person name="Wilson A."/>
            <person name="Yadav S."/>
            <person name="Young G."/>
            <person name="Yu Q."/>
            <person name="Zembek L."/>
            <person name="Zhong D."/>
            <person name="Zimmer A."/>
            <person name="Zwirko Z."/>
            <person name="Jaffe D.B."/>
            <person name="Alvarez P."/>
            <person name="Brockman W."/>
            <person name="Butler J."/>
            <person name="Chin C."/>
            <person name="Gnerre S."/>
            <person name="Grabherr M."/>
            <person name="Kleber M."/>
            <person name="Mauceli E."/>
            <person name="MacCallum I."/>
        </authorList>
    </citation>
    <scope>NUCLEOTIDE SEQUENCE [LARGE SCALE GENOMIC DNA]</scope>
    <source>
        <strain evidence="11 12">TSC#14021-0224.01</strain>
    </source>
</reference>
<comment type="subcellular location">
    <subcellularLocation>
        <location evidence="1">Secreted</location>
    </subcellularLocation>
</comment>
<evidence type="ECO:0000256" key="4">
    <source>
        <dbReference type="ARBA" id="ARBA00022801"/>
    </source>
</evidence>
<dbReference type="OMA" id="FVDQIIY"/>
<dbReference type="KEGG" id="der:6550424"/>
<dbReference type="InterPro" id="IPR033116">
    <property type="entry name" value="TRYPSIN_SER"/>
</dbReference>
<name>B3NSZ6_DROER</name>
<dbReference type="GO" id="GO:0006508">
    <property type="term" value="P:proteolysis"/>
    <property type="evidence" value="ECO:0007669"/>
    <property type="project" value="UniProtKB-KW"/>
</dbReference>
<evidence type="ECO:0000313" key="12">
    <source>
        <dbReference type="Proteomes" id="UP000008711"/>
    </source>
</evidence>
<keyword evidence="4 7" id="KW-0378">Hydrolase</keyword>
<dbReference type="InterPro" id="IPR018114">
    <property type="entry name" value="TRYPSIN_HIS"/>
</dbReference>
<keyword evidence="6" id="KW-1015">Disulfide bond</keyword>
<reference evidence="11 12" key="2">
    <citation type="journal article" date="2008" name="Bioinformatics">
        <title>Assembly reconciliation.</title>
        <authorList>
            <person name="Zimin A.V."/>
            <person name="Smith D.R."/>
            <person name="Sutton G."/>
            <person name="Yorke J.A."/>
        </authorList>
    </citation>
    <scope>NUCLEOTIDE SEQUENCE [LARGE SCALE GENOMIC DNA]</scope>
    <source>
        <strain evidence="11 12">TSC#14021-0224.01</strain>
    </source>
</reference>
<keyword evidence="9" id="KW-0732">Signal</keyword>
<dbReference type="InterPro" id="IPR043504">
    <property type="entry name" value="Peptidase_S1_PA_chymotrypsin"/>
</dbReference>
<evidence type="ECO:0000256" key="7">
    <source>
        <dbReference type="RuleBase" id="RU363034"/>
    </source>
</evidence>
<feature type="chain" id="PRO_5002795567" description="Peptidase S1 domain-containing protein" evidence="9">
    <location>
        <begin position="24"/>
        <end position="359"/>
    </location>
</feature>
<dbReference type="PANTHER" id="PTHR24264:SF65">
    <property type="entry name" value="SRCR DOMAIN-CONTAINING PROTEIN"/>
    <property type="match status" value="1"/>
</dbReference>
<evidence type="ECO:0000256" key="2">
    <source>
        <dbReference type="ARBA" id="ARBA00022525"/>
    </source>
</evidence>
<dbReference type="eggNOG" id="KOG3627">
    <property type="taxonomic scope" value="Eukaryota"/>
</dbReference>
<dbReference type="PANTHER" id="PTHR24264">
    <property type="entry name" value="TRYPSIN-RELATED"/>
    <property type="match status" value="1"/>
</dbReference>
<sequence length="359" mass="37805">MIGLGQLLALALLLASMPAGLRGAATRTPLDTKAIRPRFSVDPGRIINGTEASLGATRHQVSIRKALNDGYFFGTGHLCGGSLIRPGWVLTAAHCFVDQVIYDGTFVPEEEFIVVMGNLDRYNRTNTLTFTIEERIMQLDKFVMSTYDKDIALLKLNGTVPTGHPTIRPIALSRFAIPEGVVCQVTGWGEREDGYISDILMTVDVPMISEEQCMNDSDLGHLIKPGMICAGYLEVGEKDACSGDSGGPLVCQSELAGLVSWGIQCALPRLPGVYTEVSYYYDWILQNVGEDEDASGDGSGDSGSGDGNGEDEGSGSSGSGDGEDGSGDGDGGGAVAAMAGTLTILLPGVLALRQMAAQL</sequence>
<evidence type="ECO:0000256" key="3">
    <source>
        <dbReference type="ARBA" id="ARBA00022670"/>
    </source>
</evidence>
<dbReference type="PROSITE" id="PS50240">
    <property type="entry name" value="TRYPSIN_DOM"/>
    <property type="match status" value="1"/>
</dbReference>
<dbReference type="HOGENOM" id="CLU_006842_7_0_1"/>
<dbReference type="CDD" id="cd00190">
    <property type="entry name" value="Tryp_SPc"/>
    <property type="match status" value="1"/>
</dbReference>
<dbReference type="FunFam" id="2.40.10.10:FF:000111">
    <property type="entry name" value="Blast:Serine protease nudel"/>
    <property type="match status" value="1"/>
</dbReference>
<dbReference type="GO" id="GO:0005615">
    <property type="term" value="C:extracellular space"/>
    <property type="evidence" value="ECO:0007669"/>
    <property type="project" value="TreeGrafter"/>
</dbReference>
<proteinExistence type="predicted"/>
<feature type="compositionally biased region" description="Gly residues" evidence="8">
    <location>
        <begin position="297"/>
        <end position="307"/>
    </location>
</feature>
<keyword evidence="5 7" id="KW-0720">Serine protease</keyword>
<dbReference type="OrthoDB" id="10059102at2759"/>
<evidence type="ECO:0000256" key="9">
    <source>
        <dbReference type="SAM" id="SignalP"/>
    </source>
</evidence>
<evidence type="ECO:0000256" key="1">
    <source>
        <dbReference type="ARBA" id="ARBA00004613"/>
    </source>
</evidence>
<evidence type="ECO:0000256" key="5">
    <source>
        <dbReference type="ARBA" id="ARBA00022825"/>
    </source>
</evidence>
<accession>B3NSZ6</accession>
<dbReference type="GO" id="GO:0004252">
    <property type="term" value="F:serine-type endopeptidase activity"/>
    <property type="evidence" value="ECO:0007669"/>
    <property type="project" value="InterPro"/>
</dbReference>
<dbReference type="Proteomes" id="UP000008711">
    <property type="component" value="Unassembled WGS sequence"/>
</dbReference>
<dbReference type="InterPro" id="IPR001254">
    <property type="entry name" value="Trypsin_dom"/>
</dbReference>
<keyword evidence="12" id="KW-1185">Reference proteome</keyword>
<dbReference type="SMART" id="SM00020">
    <property type="entry name" value="Tryp_SPc"/>
    <property type="match status" value="1"/>
</dbReference>
<keyword evidence="3 7" id="KW-0645">Protease</keyword>
<feature type="region of interest" description="Disordered" evidence="8">
    <location>
        <begin position="291"/>
        <end position="333"/>
    </location>
</feature>
<dbReference type="Gene3D" id="2.40.10.10">
    <property type="entry name" value="Trypsin-like serine proteases"/>
    <property type="match status" value="1"/>
</dbReference>
<gene>
    <name evidence="11" type="primary">Dere\GG18805</name>
    <name evidence="11" type="synonym">dere_GLEANR_3609</name>
    <name evidence="11" type="synonym">GG18805</name>
    <name evidence="11" type="ORF">Dere_GG18805</name>
</gene>
<evidence type="ECO:0000313" key="11">
    <source>
        <dbReference type="EMBL" id="EDV45965.1"/>
    </source>
</evidence>
<dbReference type="InterPro" id="IPR050127">
    <property type="entry name" value="Serine_Proteases_S1"/>
</dbReference>
<dbReference type="SUPFAM" id="SSF50494">
    <property type="entry name" value="Trypsin-like serine proteases"/>
    <property type="match status" value="1"/>
</dbReference>
<feature type="domain" description="Peptidase S1" evidence="10">
    <location>
        <begin position="46"/>
        <end position="289"/>
    </location>
</feature>
<protein>
    <recommendedName>
        <fullName evidence="10">Peptidase S1 domain-containing protein</fullName>
    </recommendedName>
</protein>
<dbReference type="PROSITE" id="PS00134">
    <property type="entry name" value="TRYPSIN_HIS"/>
    <property type="match status" value="1"/>
</dbReference>
<dbReference type="PRINTS" id="PR00722">
    <property type="entry name" value="CHYMOTRYPSIN"/>
</dbReference>
<dbReference type="AlphaFoldDB" id="B3NSZ6"/>
<evidence type="ECO:0000256" key="8">
    <source>
        <dbReference type="SAM" id="MobiDB-lite"/>
    </source>
</evidence>
<organism evidence="11 12">
    <name type="scientific">Drosophila erecta</name>
    <name type="common">Fruit fly</name>
    <dbReference type="NCBI Taxonomy" id="7220"/>
    <lineage>
        <taxon>Eukaryota</taxon>
        <taxon>Metazoa</taxon>
        <taxon>Ecdysozoa</taxon>
        <taxon>Arthropoda</taxon>
        <taxon>Hexapoda</taxon>
        <taxon>Insecta</taxon>
        <taxon>Pterygota</taxon>
        <taxon>Neoptera</taxon>
        <taxon>Endopterygota</taxon>
        <taxon>Diptera</taxon>
        <taxon>Brachycera</taxon>
        <taxon>Muscomorpha</taxon>
        <taxon>Ephydroidea</taxon>
        <taxon>Drosophilidae</taxon>
        <taxon>Drosophila</taxon>
        <taxon>Sophophora</taxon>
    </lineage>
</organism>
<dbReference type="EMBL" id="CH954180">
    <property type="protein sequence ID" value="EDV45965.1"/>
    <property type="molecule type" value="Genomic_DNA"/>
</dbReference>
<dbReference type="PhylomeDB" id="B3NSZ6"/>
<dbReference type="InterPro" id="IPR009003">
    <property type="entry name" value="Peptidase_S1_PA"/>
</dbReference>